<feature type="region of interest" description="Disordered" evidence="1">
    <location>
        <begin position="327"/>
        <end position="352"/>
    </location>
</feature>
<dbReference type="EMBL" id="MU006221">
    <property type="protein sequence ID" value="KAF2829349.1"/>
    <property type="molecule type" value="Genomic_DNA"/>
</dbReference>
<feature type="region of interest" description="Disordered" evidence="1">
    <location>
        <begin position="149"/>
        <end position="168"/>
    </location>
</feature>
<feature type="compositionally biased region" description="Acidic residues" evidence="1">
    <location>
        <begin position="153"/>
        <end position="167"/>
    </location>
</feature>
<evidence type="ECO:0000313" key="3">
    <source>
        <dbReference type="Proteomes" id="UP000799424"/>
    </source>
</evidence>
<accession>A0A6A7A9G9</accession>
<proteinExistence type="predicted"/>
<gene>
    <name evidence="2" type="ORF">CC86DRAFT_368380</name>
</gene>
<evidence type="ECO:0000313" key="2">
    <source>
        <dbReference type="EMBL" id="KAF2829349.1"/>
    </source>
</evidence>
<dbReference type="OrthoDB" id="3886346at2759"/>
<dbReference type="AlphaFoldDB" id="A0A6A7A9G9"/>
<keyword evidence="3" id="KW-1185">Reference proteome</keyword>
<dbReference type="Proteomes" id="UP000799424">
    <property type="component" value="Unassembled WGS sequence"/>
</dbReference>
<reference evidence="2" key="1">
    <citation type="journal article" date="2020" name="Stud. Mycol.">
        <title>101 Dothideomycetes genomes: a test case for predicting lifestyles and emergence of pathogens.</title>
        <authorList>
            <person name="Haridas S."/>
            <person name="Albert R."/>
            <person name="Binder M."/>
            <person name="Bloem J."/>
            <person name="Labutti K."/>
            <person name="Salamov A."/>
            <person name="Andreopoulos B."/>
            <person name="Baker S."/>
            <person name="Barry K."/>
            <person name="Bills G."/>
            <person name="Bluhm B."/>
            <person name="Cannon C."/>
            <person name="Castanera R."/>
            <person name="Culley D."/>
            <person name="Daum C."/>
            <person name="Ezra D."/>
            <person name="Gonzalez J."/>
            <person name="Henrissat B."/>
            <person name="Kuo A."/>
            <person name="Liang C."/>
            <person name="Lipzen A."/>
            <person name="Lutzoni F."/>
            <person name="Magnuson J."/>
            <person name="Mondo S."/>
            <person name="Nolan M."/>
            <person name="Ohm R."/>
            <person name="Pangilinan J."/>
            <person name="Park H.-J."/>
            <person name="Ramirez L."/>
            <person name="Alfaro M."/>
            <person name="Sun H."/>
            <person name="Tritt A."/>
            <person name="Yoshinaga Y."/>
            <person name="Zwiers L.-H."/>
            <person name="Turgeon B."/>
            <person name="Goodwin S."/>
            <person name="Spatafora J."/>
            <person name="Crous P."/>
            <person name="Grigoriev I."/>
        </authorList>
    </citation>
    <scope>NUCLEOTIDE SEQUENCE</scope>
    <source>
        <strain evidence="2">CBS 113818</strain>
    </source>
</reference>
<protein>
    <submittedName>
        <fullName evidence="2">Uncharacterized protein</fullName>
    </submittedName>
</protein>
<feature type="compositionally biased region" description="Acidic residues" evidence="1">
    <location>
        <begin position="327"/>
        <end position="336"/>
    </location>
</feature>
<name>A0A6A7A9G9_9PLEO</name>
<evidence type="ECO:0000256" key="1">
    <source>
        <dbReference type="SAM" id="MobiDB-lite"/>
    </source>
</evidence>
<sequence>MPEIEKSFTFLRDNIPQWLQDVASVQEKVAAMQQEMVRVPTAVSPFARRRTESMESIRPDVVERMGVIAEDPAASQGAQTDPGANRKRKTLSVASGPASGPSRFRRTMVITSYDGDMQKSLELLVRAVGTGRNLLRKAKMQAKMNEFAALAESSEDDDEADDDEDEALTAKAGYRPQISSMRARAAARRVGGRGANGGAGAHVSLFDSTDKTLESAQVLCEKAAHLTLRDGDCRKELDAIRKGFIDVLEVARTEAAKCASTRLLVPSDDRAQDTSDTSVSSVEQPSYKKHFPQISPPSPESQSEPEITLPSIPTVPTISKTLVIEVDDDEDDDGEDFAMPAVRLTSQYRTRA</sequence>
<feature type="compositionally biased region" description="Polar residues" evidence="1">
    <location>
        <begin position="274"/>
        <end position="284"/>
    </location>
</feature>
<feature type="region of interest" description="Disordered" evidence="1">
    <location>
        <begin position="70"/>
        <end position="103"/>
    </location>
</feature>
<feature type="region of interest" description="Disordered" evidence="1">
    <location>
        <begin position="267"/>
        <end position="314"/>
    </location>
</feature>
<organism evidence="2 3">
    <name type="scientific">Ophiobolus disseminans</name>
    <dbReference type="NCBI Taxonomy" id="1469910"/>
    <lineage>
        <taxon>Eukaryota</taxon>
        <taxon>Fungi</taxon>
        <taxon>Dikarya</taxon>
        <taxon>Ascomycota</taxon>
        <taxon>Pezizomycotina</taxon>
        <taxon>Dothideomycetes</taxon>
        <taxon>Pleosporomycetidae</taxon>
        <taxon>Pleosporales</taxon>
        <taxon>Pleosporineae</taxon>
        <taxon>Phaeosphaeriaceae</taxon>
        <taxon>Ophiobolus</taxon>
    </lineage>
</organism>